<dbReference type="SUPFAM" id="SSF50998">
    <property type="entry name" value="Quinoprotein alcohol dehydrogenase-like"/>
    <property type="match status" value="1"/>
</dbReference>
<reference evidence="1" key="1">
    <citation type="submission" date="2024-07" db="EMBL/GenBank/DDBJ databases">
        <authorList>
            <person name="Yu S.T."/>
        </authorList>
    </citation>
    <scope>NUCLEOTIDE SEQUENCE</scope>
    <source>
        <strain evidence="1">R08</strain>
    </source>
</reference>
<organism evidence="1">
    <name type="scientific">Streptomyces sp. R08</name>
    <dbReference type="NCBI Taxonomy" id="3238624"/>
    <lineage>
        <taxon>Bacteria</taxon>
        <taxon>Bacillati</taxon>
        <taxon>Actinomycetota</taxon>
        <taxon>Actinomycetes</taxon>
        <taxon>Kitasatosporales</taxon>
        <taxon>Streptomycetaceae</taxon>
        <taxon>Streptomyces</taxon>
    </lineage>
</organism>
<dbReference type="Gene3D" id="2.130.10.10">
    <property type="entry name" value="YVTN repeat-like/Quinoprotein amine dehydrogenase"/>
    <property type="match status" value="1"/>
</dbReference>
<name>A0AB39MA84_9ACTN</name>
<dbReference type="RefSeq" id="WP_369189250.1">
    <property type="nucleotide sequence ID" value="NZ_CP163431.1"/>
</dbReference>
<protein>
    <recommendedName>
        <fullName evidence="2">Pyrroloquinoline-quinone binding quinoprotein</fullName>
    </recommendedName>
</protein>
<dbReference type="EMBL" id="CP163431">
    <property type="protein sequence ID" value="XDQ03310.1"/>
    <property type="molecule type" value="Genomic_DNA"/>
</dbReference>
<sequence length="536" mass="58068">MTISFRIDRILGDRPFAEVGDPVLTVDDENHGLLAVAGTHVAVAGMHEFGSTAPVGVYGIDDLTCRALLHARHPVRAMAFHPSLPLLVVGTGDYDGGYFFEGELLLLNLETGSATSLIEHELGRQVLGLEWLSEQELRVLLAPPDDWQDRGAWSEGHLAVMHRPDWRVVPPRSITGCELAGPRVAAPRTDRREDARQMVSGLSTSWDPRRNVRAVEELSDGRVVATLDGIQLEAWLPSGRRQWAVQDDDGGGRDIVVAADEKSAWVGLVRPPWGERAQAVVRLALQDGAQLDHKAPAGPVSLVRCADGLPALAPAGRNGERSRLPIRRGSRIYFRETVSTKGERQPGSGEAWLAAADLGAIPAAERPREPRGAEVDHLCPYSWRPGETHFAGPGVETADGDLIYAGTVYHGHGLQPGGSFVVRRPVASEEPTWVFRTDRKATDLDHDMETVYVTYDDGEIVGLGLRDGDVRWRQHLAVAGVPVVAAALTVAGPGRLLIGTTDGRILDCSAVREMPMRCRHAANLEPKPASTSRSAL</sequence>
<proteinExistence type="predicted"/>
<evidence type="ECO:0008006" key="2">
    <source>
        <dbReference type="Google" id="ProtNLM"/>
    </source>
</evidence>
<evidence type="ECO:0000313" key="1">
    <source>
        <dbReference type="EMBL" id="XDQ03310.1"/>
    </source>
</evidence>
<dbReference type="InterPro" id="IPR015943">
    <property type="entry name" value="WD40/YVTN_repeat-like_dom_sf"/>
</dbReference>
<gene>
    <name evidence="1" type="ORF">AB5J58_25550</name>
</gene>
<dbReference type="InterPro" id="IPR011047">
    <property type="entry name" value="Quinoprotein_ADH-like_sf"/>
</dbReference>
<dbReference type="AlphaFoldDB" id="A0AB39MA84"/>
<accession>A0AB39MA84</accession>